<dbReference type="Pfam" id="PF13041">
    <property type="entry name" value="PPR_2"/>
    <property type="match status" value="1"/>
</dbReference>
<dbReference type="Proteomes" id="UP000324897">
    <property type="component" value="Chromosome 7"/>
</dbReference>
<evidence type="ECO:0000256" key="3">
    <source>
        <dbReference type="ARBA" id="ARBA00022946"/>
    </source>
</evidence>
<accession>A0A5J9U657</accession>
<evidence type="ECO:0000256" key="6">
    <source>
        <dbReference type="SAM" id="SignalP"/>
    </source>
</evidence>
<reference evidence="7 8" key="1">
    <citation type="journal article" date="2019" name="Sci. Rep.">
        <title>A high-quality genome of Eragrostis curvula grass provides insights into Poaceae evolution and supports new strategies to enhance forage quality.</title>
        <authorList>
            <person name="Carballo J."/>
            <person name="Santos B.A.C.M."/>
            <person name="Zappacosta D."/>
            <person name="Garbus I."/>
            <person name="Selva J.P."/>
            <person name="Gallo C.A."/>
            <person name="Diaz A."/>
            <person name="Albertini E."/>
            <person name="Caccamo M."/>
            <person name="Echenique V."/>
        </authorList>
    </citation>
    <scope>NUCLEOTIDE SEQUENCE [LARGE SCALE GENOMIC DNA]</scope>
    <source>
        <strain evidence="8">cv. Victoria</strain>
        <tissue evidence="7">Leaf</tissue>
    </source>
</reference>
<feature type="compositionally biased region" description="Acidic residues" evidence="5">
    <location>
        <begin position="106"/>
        <end position="117"/>
    </location>
</feature>
<dbReference type="Gramene" id="TVU18600">
    <property type="protein sequence ID" value="TVU18600"/>
    <property type="gene ID" value="EJB05_34707"/>
</dbReference>
<keyword evidence="3" id="KW-0809">Transit peptide</keyword>
<proteinExistence type="inferred from homology"/>
<keyword evidence="2" id="KW-0677">Repeat</keyword>
<dbReference type="PANTHER" id="PTHR47447:SF17">
    <property type="entry name" value="OS12G0638900 PROTEIN"/>
    <property type="match status" value="1"/>
</dbReference>
<dbReference type="EMBL" id="RWGY01000029">
    <property type="protein sequence ID" value="TVU18600.1"/>
    <property type="molecule type" value="Genomic_DNA"/>
</dbReference>
<evidence type="ECO:0000256" key="1">
    <source>
        <dbReference type="ARBA" id="ARBA00007626"/>
    </source>
</evidence>
<sequence>THHLLLAAVRFSVFLHGTAAAAPFHPELRLASACLVFSLATVMALQAQQLPPFSFASPAALRTLRLRCPLQHSTKCFLRSRSQFQTPRRRNHADAYSPRRFLGSEVTEEDGGEEEAVESWGPPASPSRARFRGVREDKGGEEGRWWGPPHSDDSDEEERLQESEGEGDDGGELGEWDPPVNPFRGQREEPDHQDEEDEDEEGDENGGRCEWLDPSVFLRSQEGVSGVCTTTTTAAMEEILAFARSPTVDGPGLAEFLAGYSHEALGERDCVELMRRMGKEELALGCVHLFRWTWEQKKRPLPPQALVVAVDALGRTGMADDVLEIVFNLPLEREFQEAVLYNAAMSAVAYCQRYDDAWEIFELMEKNNVQPDHRTSSILLNVMKKTKASAKDAWGFFQRMNRKGVIWSLGVADPLINIFCREGLTKEALIKRKCI</sequence>
<comment type="similarity">
    <text evidence="1">Belongs to the PPR family. P subfamily.</text>
</comment>
<evidence type="ECO:0000256" key="5">
    <source>
        <dbReference type="SAM" id="MobiDB-lite"/>
    </source>
</evidence>
<feature type="compositionally biased region" description="Acidic residues" evidence="5">
    <location>
        <begin position="191"/>
        <end position="204"/>
    </location>
</feature>
<comment type="caution">
    <text evidence="7">The sequence shown here is derived from an EMBL/GenBank/DDBJ whole genome shotgun (WGS) entry which is preliminary data.</text>
</comment>
<feature type="compositionally biased region" description="Basic and acidic residues" evidence="5">
    <location>
        <begin position="133"/>
        <end position="144"/>
    </location>
</feature>
<dbReference type="OrthoDB" id="5588846at2759"/>
<dbReference type="Gene3D" id="1.25.40.10">
    <property type="entry name" value="Tetratricopeptide repeat domain"/>
    <property type="match status" value="1"/>
</dbReference>
<dbReference type="AlphaFoldDB" id="A0A5J9U657"/>
<keyword evidence="8" id="KW-1185">Reference proteome</keyword>
<dbReference type="PROSITE" id="PS51375">
    <property type="entry name" value="PPR"/>
    <property type="match status" value="1"/>
</dbReference>
<evidence type="ECO:0000256" key="4">
    <source>
        <dbReference type="PROSITE-ProRule" id="PRU00708"/>
    </source>
</evidence>
<dbReference type="InterPro" id="IPR002885">
    <property type="entry name" value="PPR_rpt"/>
</dbReference>
<evidence type="ECO:0000313" key="8">
    <source>
        <dbReference type="Proteomes" id="UP000324897"/>
    </source>
</evidence>
<feature type="non-terminal residue" evidence="7">
    <location>
        <position position="1"/>
    </location>
</feature>
<evidence type="ECO:0008006" key="9">
    <source>
        <dbReference type="Google" id="ProtNLM"/>
    </source>
</evidence>
<feature type="signal peptide" evidence="6">
    <location>
        <begin position="1"/>
        <end position="20"/>
    </location>
</feature>
<feature type="compositionally biased region" description="Acidic residues" evidence="5">
    <location>
        <begin position="153"/>
        <end position="175"/>
    </location>
</feature>
<dbReference type="PANTHER" id="PTHR47447">
    <property type="entry name" value="OS03G0856100 PROTEIN"/>
    <property type="match status" value="1"/>
</dbReference>
<protein>
    <recommendedName>
        <fullName evidence="9">Pentacotripeptide-repeat region of PRORP domain-containing protein</fullName>
    </recommendedName>
</protein>
<dbReference type="InterPro" id="IPR011990">
    <property type="entry name" value="TPR-like_helical_dom_sf"/>
</dbReference>
<feature type="chain" id="PRO_5023938731" description="Pentacotripeptide-repeat region of PRORP domain-containing protein" evidence="6">
    <location>
        <begin position="21"/>
        <end position="435"/>
    </location>
</feature>
<organism evidence="7 8">
    <name type="scientific">Eragrostis curvula</name>
    <name type="common">weeping love grass</name>
    <dbReference type="NCBI Taxonomy" id="38414"/>
    <lineage>
        <taxon>Eukaryota</taxon>
        <taxon>Viridiplantae</taxon>
        <taxon>Streptophyta</taxon>
        <taxon>Embryophyta</taxon>
        <taxon>Tracheophyta</taxon>
        <taxon>Spermatophyta</taxon>
        <taxon>Magnoliopsida</taxon>
        <taxon>Liliopsida</taxon>
        <taxon>Poales</taxon>
        <taxon>Poaceae</taxon>
        <taxon>PACMAD clade</taxon>
        <taxon>Chloridoideae</taxon>
        <taxon>Eragrostideae</taxon>
        <taxon>Eragrostidinae</taxon>
        <taxon>Eragrostis</taxon>
    </lineage>
</organism>
<dbReference type="NCBIfam" id="TIGR00756">
    <property type="entry name" value="PPR"/>
    <property type="match status" value="1"/>
</dbReference>
<name>A0A5J9U657_9POAL</name>
<gene>
    <name evidence="7" type="ORF">EJB05_34707</name>
</gene>
<keyword evidence="6" id="KW-0732">Signal</keyword>
<evidence type="ECO:0000313" key="7">
    <source>
        <dbReference type="EMBL" id="TVU18600.1"/>
    </source>
</evidence>
<feature type="repeat" description="PPR" evidence="4">
    <location>
        <begin position="337"/>
        <end position="371"/>
    </location>
</feature>
<feature type="region of interest" description="Disordered" evidence="5">
    <location>
        <begin position="87"/>
        <end position="211"/>
    </location>
</feature>
<evidence type="ECO:0000256" key="2">
    <source>
        <dbReference type="ARBA" id="ARBA00022737"/>
    </source>
</evidence>